<evidence type="ECO:0000313" key="4">
    <source>
        <dbReference type="EMBL" id="CAA2994128.1"/>
    </source>
</evidence>
<name>A0A8S0SRA1_OLEEU</name>
<comment type="caution">
    <text evidence="4">The sequence shown here is derived from an EMBL/GenBank/DDBJ whole genome shotgun (WGS) entry which is preliminary data.</text>
</comment>
<dbReference type="PANTHER" id="PTHR31415:SF52">
    <property type="entry name" value="LATE EMBRYOGENESIS ABUNDANT (LEA) HYDROXYPROLINE-RICH GLYCOPROTEIN FAMILY-RELATED"/>
    <property type="match status" value="1"/>
</dbReference>
<evidence type="ECO:0000256" key="2">
    <source>
        <dbReference type="ARBA" id="ARBA00023136"/>
    </source>
</evidence>
<evidence type="ECO:0000313" key="5">
    <source>
        <dbReference type="Proteomes" id="UP000594638"/>
    </source>
</evidence>
<dbReference type="EMBL" id="CACTIH010005467">
    <property type="protein sequence ID" value="CAA2994128.1"/>
    <property type="molecule type" value="Genomic_DNA"/>
</dbReference>
<dbReference type="AlphaFoldDB" id="A0A8S0SRA1"/>
<keyword evidence="3" id="KW-0812">Transmembrane</keyword>
<dbReference type="PANTHER" id="PTHR31415">
    <property type="entry name" value="OS05G0367900 PROTEIN"/>
    <property type="match status" value="1"/>
</dbReference>
<dbReference type="Gramene" id="OE9A037283T1">
    <property type="protein sequence ID" value="OE9A037283C1"/>
    <property type="gene ID" value="OE9A037283"/>
</dbReference>
<gene>
    <name evidence="4" type="ORF">OLEA9_A037283</name>
</gene>
<dbReference type="OrthoDB" id="1914670at2759"/>
<reference evidence="4 5" key="1">
    <citation type="submission" date="2019-12" db="EMBL/GenBank/DDBJ databases">
        <authorList>
            <person name="Alioto T."/>
            <person name="Alioto T."/>
            <person name="Gomez Garrido J."/>
        </authorList>
    </citation>
    <scope>NUCLEOTIDE SEQUENCE [LARGE SCALE GENOMIC DNA]</scope>
</reference>
<comment type="subcellular location">
    <subcellularLocation>
        <location evidence="1">Membrane</location>
    </subcellularLocation>
</comment>
<organism evidence="4 5">
    <name type="scientific">Olea europaea subsp. europaea</name>
    <dbReference type="NCBI Taxonomy" id="158383"/>
    <lineage>
        <taxon>Eukaryota</taxon>
        <taxon>Viridiplantae</taxon>
        <taxon>Streptophyta</taxon>
        <taxon>Embryophyta</taxon>
        <taxon>Tracheophyta</taxon>
        <taxon>Spermatophyta</taxon>
        <taxon>Magnoliopsida</taxon>
        <taxon>eudicotyledons</taxon>
        <taxon>Gunneridae</taxon>
        <taxon>Pentapetalae</taxon>
        <taxon>asterids</taxon>
        <taxon>lamiids</taxon>
        <taxon>Lamiales</taxon>
        <taxon>Oleaceae</taxon>
        <taxon>Oleeae</taxon>
        <taxon>Olea</taxon>
    </lineage>
</organism>
<dbReference type="GO" id="GO:0098542">
    <property type="term" value="P:defense response to other organism"/>
    <property type="evidence" value="ECO:0007669"/>
    <property type="project" value="InterPro"/>
</dbReference>
<evidence type="ECO:0000256" key="3">
    <source>
        <dbReference type="SAM" id="Phobius"/>
    </source>
</evidence>
<evidence type="ECO:0000256" key="1">
    <source>
        <dbReference type="ARBA" id="ARBA00004370"/>
    </source>
</evidence>
<dbReference type="GO" id="GO:0009506">
    <property type="term" value="C:plasmodesma"/>
    <property type="evidence" value="ECO:0007669"/>
    <property type="project" value="TreeGrafter"/>
</dbReference>
<dbReference type="GO" id="GO:0005886">
    <property type="term" value="C:plasma membrane"/>
    <property type="evidence" value="ECO:0007669"/>
    <property type="project" value="TreeGrafter"/>
</dbReference>
<keyword evidence="2 3" id="KW-0472">Membrane</keyword>
<keyword evidence="5" id="KW-1185">Reference proteome</keyword>
<keyword evidence="3" id="KW-1133">Transmembrane helix</keyword>
<accession>A0A8S0SRA1</accession>
<dbReference type="Proteomes" id="UP000594638">
    <property type="component" value="Unassembled WGS sequence"/>
</dbReference>
<dbReference type="InterPro" id="IPR044839">
    <property type="entry name" value="NDR1-like"/>
</dbReference>
<feature type="transmembrane region" description="Helical" evidence="3">
    <location>
        <begin position="16"/>
        <end position="38"/>
    </location>
</feature>
<protein>
    <submittedName>
        <fullName evidence="4">NDR1-like</fullName>
    </submittedName>
</protein>
<sequence length="219" mass="24635">MSQLDRMRAMAHPIFILYKLCCLIVVFIITLLIILIVVNTNTVRPSCSIKNFYVPALNRLDNSNASTINNFIFFDLELKNRLDQISVRYDTINLTFFYGPKPSLPIGYYTVRGFYQGKKKGAQRRDVVETHGVPWFDAVNAVSNGSTVVFRLELATKVKFKEWFFMSKKRNLAVSATVEINNSGKKVQKKAIKLTSGIQAPAQTQAQAQAQAHPGKAAI</sequence>
<proteinExistence type="predicted"/>